<gene>
    <name evidence="7" type="ORF">DFP72DRAFT_990949</name>
</gene>
<evidence type="ECO:0000256" key="3">
    <source>
        <dbReference type="SAM" id="Phobius"/>
    </source>
</evidence>
<keyword evidence="3" id="KW-0812">Transmembrane</keyword>
<protein>
    <submittedName>
        <fullName evidence="7">Copper radical oxidase variant A</fullName>
    </submittedName>
</protein>
<organism evidence="7 8">
    <name type="scientific">Ephemerocybe angulata</name>
    <dbReference type="NCBI Taxonomy" id="980116"/>
    <lineage>
        <taxon>Eukaryota</taxon>
        <taxon>Fungi</taxon>
        <taxon>Dikarya</taxon>
        <taxon>Basidiomycota</taxon>
        <taxon>Agaricomycotina</taxon>
        <taxon>Agaricomycetes</taxon>
        <taxon>Agaricomycetidae</taxon>
        <taxon>Agaricales</taxon>
        <taxon>Agaricineae</taxon>
        <taxon>Psathyrellaceae</taxon>
        <taxon>Ephemerocybe</taxon>
    </lineage>
</organism>
<name>A0A8H6HU48_9AGAR</name>
<evidence type="ECO:0000256" key="1">
    <source>
        <dbReference type="ARBA" id="ARBA00022729"/>
    </source>
</evidence>
<dbReference type="PANTHER" id="PTHR32208">
    <property type="entry name" value="SECRETED PROTEIN-RELATED"/>
    <property type="match status" value="1"/>
</dbReference>
<dbReference type="PANTHER" id="PTHR32208:SF21">
    <property type="entry name" value="LOW QUALITY PROTEIN: ALDEHYDE OXIDASE GLOX-LIKE"/>
    <property type="match status" value="1"/>
</dbReference>
<dbReference type="OrthoDB" id="2019572at2759"/>
<dbReference type="InterPro" id="IPR013783">
    <property type="entry name" value="Ig-like_fold"/>
</dbReference>
<evidence type="ECO:0000313" key="8">
    <source>
        <dbReference type="Proteomes" id="UP000521943"/>
    </source>
</evidence>
<feature type="region of interest" description="Disordered" evidence="2">
    <location>
        <begin position="599"/>
        <end position="624"/>
    </location>
</feature>
<feature type="region of interest" description="Disordered" evidence="2">
    <location>
        <begin position="709"/>
        <end position="746"/>
    </location>
</feature>
<dbReference type="InterPro" id="IPR009880">
    <property type="entry name" value="Glyoxal_oxidase_N"/>
</dbReference>
<evidence type="ECO:0000256" key="2">
    <source>
        <dbReference type="SAM" id="MobiDB-lite"/>
    </source>
</evidence>
<feature type="signal peptide" evidence="4">
    <location>
        <begin position="1"/>
        <end position="19"/>
    </location>
</feature>
<feature type="compositionally biased region" description="Low complexity" evidence="2">
    <location>
        <begin position="600"/>
        <end position="624"/>
    </location>
</feature>
<reference evidence="7 8" key="1">
    <citation type="submission" date="2020-07" db="EMBL/GenBank/DDBJ databases">
        <title>Comparative genomics of pyrophilous fungi reveals a link between fire events and developmental genes.</title>
        <authorList>
            <consortium name="DOE Joint Genome Institute"/>
            <person name="Steindorff A.S."/>
            <person name="Carver A."/>
            <person name="Calhoun S."/>
            <person name="Stillman K."/>
            <person name="Liu H."/>
            <person name="Lipzen A."/>
            <person name="Pangilinan J."/>
            <person name="Labutti K."/>
            <person name="Bruns T.D."/>
            <person name="Grigoriev I.V."/>
        </authorList>
    </citation>
    <scope>NUCLEOTIDE SEQUENCE [LARGE SCALE GENOMIC DNA]</scope>
    <source>
        <strain evidence="7 8">CBS 144469</strain>
    </source>
</reference>
<dbReference type="Pfam" id="PF07250">
    <property type="entry name" value="Glyoxal_oxid_N"/>
    <property type="match status" value="1"/>
</dbReference>
<evidence type="ECO:0000259" key="6">
    <source>
        <dbReference type="Pfam" id="PF09118"/>
    </source>
</evidence>
<dbReference type="InterPro" id="IPR015202">
    <property type="entry name" value="GO-like_E_set"/>
</dbReference>
<sequence length="746" mass="78686">MLPPTLLALCLAAATPALAVKVGGFEDGGNTLVSGLMMFLGNDEKVYILDKAEGNDAQVAGHSAWASVWDIATRKAEVMDVSSNTFCSSGFHLPNGSYTTFGGNGCPAWDAEYQDFDGSKSIRILNPCKNTDNFADPSCQWFDDASVLAMKKARWYSTAEALADGTIVLLGGFSTGGYINRNYPNTDPDSGGGSQNTYEFFPARDVDPPKVNFLLKTSGLNAYVHAFLMPSGKMFLQANYSSTLWDPETNAETALPDMPGNIVRVYPASGATAMLPLTPKNNYTPTIIFCAWGDFSYPRIDTWNYPATRDCQRITPEPTDGSAPAYTKDDDLIEGRSMGQFIILPDGKLLVVNGALNGTAGYAQRTYTITSFADMPYGESLANGHVGTPAIYDPNAPAGQRWSNDGFDTSPIARMYHSSAMLLPDGSVLIAGSNPNVDVNKTTLYPTEYRAEVFYPPYFSATVRPAPSGIPSKLTYGGDPFDITIPASSYSGSANDAADNTVVAVMRGGFTTHAMNMGQRFLQLNNTYTVNQDGSIVLHCSQMPPIPEIFQPGPAWIYVTVKGIPSNGSYVIVGSGKIEAQTKLPVGGLPQSVRLDSVAGTAGTSSTGGNTGNSNDGSTKSSSMSTGTIVGAVVGAVAGLALLGALVGLCLARRNKAAAARETGAAGGYQMSAAGPGTLAASTVPYANARESDSSAFVPLNHETAWNASTSSLDRPYRDDGEGGRGSYDPYGNHHGTGLPQGARPY</sequence>
<feature type="transmembrane region" description="Helical" evidence="3">
    <location>
        <begin position="629"/>
        <end position="652"/>
    </location>
</feature>
<accession>A0A8H6HU48</accession>
<feature type="domain" description="Galactose oxidase-like Early set" evidence="6">
    <location>
        <begin position="464"/>
        <end position="572"/>
    </location>
</feature>
<evidence type="ECO:0000313" key="7">
    <source>
        <dbReference type="EMBL" id="KAF6752875.1"/>
    </source>
</evidence>
<feature type="domain" description="Glyoxal oxidase N-terminal" evidence="5">
    <location>
        <begin position="63"/>
        <end position="458"/>
    </location>
</feature>
<dbReference type="InterPro" id="IPR014756">
    <property type="entry name" value="Ig_E-set"/>
</dbReference>
<dbReference type="CDD" id="cd02851">
    <property type="entry name" value="E_set_GO_C"/>
    <property type="match status" value="1"/>
</dbReference>
<evidence type="ECO:0000259" key="5">
    <source>
        <dbReference type="Pfam" id="PF07250"/>
    </source>
</evidence>
<keyword evidence="3" id="KW-0472">Membrane</keyword>
<dbReference type="Gene3D" id="2.60.40.10">
    <property type="entry name" value="Immunoglobulins"/>
    <property type="match status" value="1"/>
</dbReference>
<dbReference type="InterPro" id="IPR011043">
    <property type="entry name" value="Gal_Oxase/kelch_b-propeller"/>
</dbReference>
<dbReference type="Proteomes" id="UP000521943">
    <property type="component" value="Unassembled WGS sequence"/>
</dbReference>
<dbReference type="Pfam" id="PF09118">
    <property type="entry name" value="GO-like_E_set"/>
    <property type="match status" value="1"/>
</dbReference>
<dbReference type="SUPFAM" id="SSF50965">
    <property type="entry name" value="Galactose oxidase, central domain"/>
    <property type="match status" value="1"/>
</dbReference>
<proteinExistence type="predicted"/>
<comment type="caution">
    <text evidence="7">The sequence shown here is derived from an EMBL/GenBank/DDBJ whole genome shotgun (WGS) entry which is preliminary data.</text>
</comment>
<keyword evidence="8" id="KW-1185">Reference proteome</keyword>
<dbReference type="AlphaFoldDB" id="A0A8H6HU48"/>
<dbReference type="Gene3D" id="2.130.10.80">
    <property type="entry name" value="Galactose oxidase/kelch, beta-propeller"/>
    <property type="match status" value="1"/>
</dbReference>
<dbReference type="InterPro" id="IPR037293">
    <property type="entry name" value="Gal_Oxidase_central_sf"/>
</dbReference>
<keyword evidence="3" id="KW-1133">Transmembrane helix</keyword>
<dbReference type="EMBL" id="JACGCI010000042">
    <property type="protein sequence ID" value="KAF6752875.1"/>
    <property type="molecule type" value="Genomic_DNA"/>
</dbReference>
<keyword evidence="1 4" id="KW-0732">Signal</keyword>
<feature type="chain" id="PRO_5034447999" evidence="4">
    <location>
        <begin position="20"/>
        <end position="746"/>
    </location>
</feature>
<dbReference type="SUPFAM" id="SSF81296">
    <property type="entry name" value="E set domains"/>
    <property type="match status" value="1"/>
</dbReference>
<evidence type="ECO:0000256" key="4">
    <source>
        <dbReference type="SAM" id="SignalP"/>
    </source>
</evidence>